<dbReference type="RefSeq" id="WP_153226935.1">
    <property type="nucleotide sequence ID" value="NZ_QWDN01000835.1"/>
</dbReference>
<gene>
    <name evidence="1" type="ORF">D0809_28500</name>
</gene>
<dbReference type="EMBL" id="QWDN01000835">
    <property type="protein sequence ID" value="TEB40852.1"/>
    <property type="molecule type" value="Genomic_DNA"/>
</dbReference>
<proteinExistence type="predicted"/>
<organism evidence="1 2">
    <name type="scientific">Flavobacterium circumlabens</name>
    <dbReference type="NCBI Taxonomy" id="2133765"/>
    <lineage>
        <taxon>Bacteria</taxon>
        <taxon>Pseudomonadati</taxon>
        <taxon>Bacteroidota</taxon>
        <taxon>Flavobacteriia</taxon>
        <taxon>Flavobacteriales</taxon>
        <taxon>Flavobacteriaceae</taxon>
        <taxon>Flavobacterium</taxon>
    </lineage>
</organism>
<dbReference type="Pfam" id="PF13500">
    <property type="entry name" value="AAA_26"/>
    <property type="match status" value="1"/>
</dbReference>
<evidence type="ECO:0000313" key="2">
    <source>
        <dbReference type="Proteomes" id="UP000298340"/>
    </source>
</evidence>
<dbReference type="Gene3D" id="3.40.50.300">
    <property type="entry name" value="P-loop containing nucleotide triphosphate hydrolases"/>
    <property type="match status" value="1"/>
</dbReference>
<accession>A0A4Y7U4Y4</accession>
<dbReference type="GO" id="GO:0016740">
    <property type="term" value="F:transferase activity"/>
    <property type="evidence" value="ECO:0007669"/>
    <property type="project" value="UniProtKB-KW"/>
</dbReference>
<dbReference type="InterPro" id="IPR050500">
    <property type="entry name" value="Phos_Acetyltrans/Butyryltrans"/>
</dbReference>
<dbReference type="AlphaFoldDB" id="A0A4Y7U4Y4"/>
<protein>
    <submittedName>
        <fullName evidence="1">Phosphate acetyltransferase</fullName>
    </submittedName>
</protein>
<dbReference type="PANTHER" id="PTHR43356">
    <property type="entry name" value="PHOSPHATE ACETYLTRANSFERASE"/>
    <property type="match status" value="1"/>
</dbReference>
<feature type="non-terminal residue" evidence="1">
    <location>
        <position position="113"/>
    </location>
</feature>
<sequence length="113" mass="12671">IGKTAKVGYFRPIVEDFVDGGVDNHIETVLSHFNLDIKFEEAYAITKSKLIKKKNKGKIGEVLDLIIEKYKRLEERFDFVLVEGTSFTGEGTSIELDTNVLIAKNLGIPTIII</sequence>
<dbReference type="Proteomes" id="UP000298340">
    <property type="component" value="Unassembled WGS sequence"/>
</dbReference>
<dbReference type="PANTHER" id="PTHR43356:SF3">
    <property type="entry name" value="PHOSPHATE ACETYLTRANSFERASE"/>
    <property type="match status" value="1"/>
</dbReference>
<keyword evidence="1" id="KW-0808">Transferase</keyword>
<feature type="non-terminal residue" evidence="1">
    <location>
        <position position="1"/>
    </location>
</feature>
<dbReference type="InterPro" id="IPR027417">
    <property type="entry name" value="P-loop_NTPase"/>
</dbReference>
<name>A0A4Y7U4Y4_9FLAO</name>
<evidence type="ECO:0000313" key="1">
    <source>
        <dbReference type="EMBL" id="TEB40852.1"/>
    </source>
</evidence>
<comment type="caution">
    <text evidence="1">The sequence shown here is derived from an EMBL/GenBank/DDBJ whole genome shotgun (WGS) entry which is preliminary data.</text>
</comment>
<reference evidence="1 2" key="1">
    <citation type="journal article" date="2018" name="Syst. Appl. Microbiol.">
        <title>Flavobacterium circumlabens sp. nov. and Flavobacterium cupreum sp. nov., two psychrotrophic species isolated from Antarctic environmental samples.</title>
        <authorList>
            <person name="Kralova S."/>
            <person name="Busse H.J."/>
            <person name="Svec P."/>
            <person name="Maslanova I."/>
            <person name="Stankova E."/>
            <person name="Bartak M."/>
            <person name="Sedlacek I."/>
        </authorList>
    </citation>
    <scope>NUCLEOTIDE SEQUENCE [LARGE SCALE GENOMIC DNA]</scope>
    <source>
        <strain evidence="1 2">CCM 8828</strain>
    </source>
</reference>
<dbReference type="SUPFAM" id="SSF52540">
    <property type="entry name" value="P-loop containing nucleoside triphosphate hydrolases"/>
    <property type="match status" value="1"/>
</dbReference>